<proteinExistence type="predicted"/>
<evidence type="ECO:0000313" key="2">
    <source>
        <dbReference type="EMBL" id="TFD58851.1"/>
    </source>
</evidence>
<dbReference type="Proteomes" id="UP000298170">
    <property type="component" value="Unassembled WGS sequence"/>
</dbReference>
<protein>
    <submittedName>
        <fullName evidence="2">DUF4192 family protein</fullName>
    </submittedName>
</protein>
<sequence length="475" mass="51761">MPHNSQRPLPTRSRGDSSPTGHIPESTPDLVRRRSSARRRWHSSGMHPTIVKAQKAQDFLALVPQLLGFAPETSAVLVAFRGNRTCGALRFNLPDDGAPHKVYKRIATTLAGMLCKIPGVDAVVPVIYTGDSFNDAVGIPREQFAEILNRRLEWSGFLLRDSLCVAADAWGSYLDSECPAGGHPLSDIAASPVNMAANEETGTKLVRPLGTLQNGADPIGVNLATQERLARIYRRYRHLLARAENSPPLFSAFGVALDPIAIAEEALTWPNPPTEENAAALLVLVQSPPNRDQIMVQFAFGRDEGVRAHDINGRYARLQHETGRSLDDLVAEEISIGDPTAAHTGDIMLGLQCERPDIDRIRVAITLLRTVVAMAPRSARPAPLCMLAWLSWALGSGSVAGFFVDQALAIDSQYSMAILLELLLDSGHLPEWAFAVPRDDDGDDDGAVEESDGYELDEDLDQDWGEDFDERAAGR</sequence>
<comment type="caution">
    <text evidence="2">The sequence shown here is derived from an EMBL/GenBank/DDBJ whole genome shotgun (WGS) entry which is preliminary data.</text>
</comment>
<feature type="region of interest" description="Disordered" evidence="1">
    <location>
        <begin position="435"/>
        <end position="475"/>
    </location>
</feature>
<feature type="compositionally biased region" description="Acidic residues" evidence="1">
    <location>
        <begin position="440"/>
        <end position="469"/>
    </location>
</feature>
<dbReference type="InterPro" id="IPR025447">
    <property type="entry name" value="DUF4192"/>
</dbReference>
<dbReference type="EMBL" id="SOHJ01000011">
    <property type="protein sequence ID" value="TFD58851.1"/>
    <property type="molecule type" value="Genomic_DNA"/>
</dbReference>
<organism evidence="2 3">
    <name type="scientific">Cryobacterium suzukii</name>
    <dbReference type="NCBI Taxonomy" id="1259198"/>
    <lineage>
        <taxon>Bacteria</taxon>
        <taxon>Bacillati</taxon>
        <taxon>Actinomycetota</taxon>
        <taxon>Actinomycetes</taxon>
        <taxon>Micrococcales</taxon>
        <taxon>Microbacteriaceae</taxon>
        <taxon>Cryobacterium</taxon>
    </lineage>
</organism>
<name>A0A4R9ADK0_9MICO</name>
<dbReference type="AlphaFoldDB" id="A0A4R9ADK0"/>
<accession>A0A4R9ADK0</accession>
<feature type="region of interest" description="Disordered" evidence="1">
    <location>
        <begin position="1"/>
        <end position="47"/>
    </location>
</feature>
<evidence type="ECO:0000313" key="3">
    <source>
        <dbReference type="Proteomes" id="UP000298170"/>
    </source>
</evidence>
<keyword evidence="3" id="KW-1185">Reference proteome</keyword>
<reference evidence="2 3" key="1">
    <citation type="submission" date="2019-03" db="EMBL/GenBank/DDBJ databases">
        <title>Genomics of glacier-inhabiting Cryobacterium strains.</title>
        <authorList>
            <person name="Liu Q."/>
            <person name="Xin Y.-H."/>
        </authorList>
    </citation>
    <scope>NUCLEOTIDE SEQUENCE [LARGE SCALE GENOMIC DNA]</scope>
    <source>
        <strain evidence="2 3">Sr39</strain>
    </source>
</reference>
<evidence type="ECO:0000256" key="1">
    <source>
        <dbReference type="SAM" id="MobiDB-lite"/>
    </source>
</evidence>
<dbReference type="OrthoDB" id="4954868at2"/>
<feature type="compositionally biased region" description="Basic residues" evidence="1">
    <location>
        <begin position="33"/>
        <end position="42"/>
    </location>
</feature>
<gene>
    <name evidence="2" type="ORF">E3T39_10790</name>
</gene>
<dbReference type="Pfam" id="PF13830">
    <property type="entry name" value="DUF4192"/>
    <property type="match status" value="2"/>
</dbReference>